<evidence type="ECO:0000256" key="2">
    <source>
        <dbReference type="ARBA" id="ARBA00022649"/>
    </source>
</evidence>
<name>A0AAJ1AJA2_9BACT</name>
<dbReference type="EMBL" id="JAIOIU010000100">
    <property type="protein sequence ID" value="MBZ0160073.1"/>
    <property type="molecule type" value="Genomic_DNA"/>
</dbReference>
<comment type="caution">
    <text evidence="3">The sequence shown here is derived from an EMBL/GenBank/DDBJ whole genome shotgun (WGS) entry which is preliminary data.</text>
</comment>
<keyword evidence="2" id="KW-1277">Toxin-antitoxin system</keyword>
<gene>
    <name evidence="3" type="ORF">K8G79_08065</name>
</gene>
<reference evidence="3 4" key="1">
    <citation type="journal article" date="2021" name="bioRxiv">
        <title>Unraveling nitrogen, sulfur and carbon metabolic pathways and microbial community transcriptional responses to substrate deprivation and toxicity stresses in a bioreactor mimicking anoxic brackish coastal sediment conditions.</title>
        <authorList>
            <person name="Martins P.D."/>
            <person name="Echeveste M.J."/>
            <person name="Arshad A."/>
            <person name="Kurth J."/>
            <person name="Ouboter H."/>
            <person name="Jetten M.S.M."/>
            <person name="Welte C.U."/>
        </authorList>
    </citation>
    <scope>NUCLEOTIDE SEQUENCE [LARGE SCALE GENOMIC DNA]</scope>
    <source>
        <strain evidence="3">MAG_38</strain>
    </source>
</reference>
<dbReference type="InterPro" id="IPR007712">
    <property type="entry name" value="RelE/ParE_toxin"/>
</dbReference>
<dbReference type="InterPro" id="IPR035093">
    <property type="entry name" value="RelE/ParE_toxin_dom_sf"/>
</dbReference>
<dbReference type="PANTHER" id="PTHR33755">
    <property type="entry name" value="TOXIN PARE1-RELATED"/>
    <property type="match status" value="1"/>
</dbReference>
<dbReference type="Pfam" id="PF05016">
    <property type="entry name" value="ParE_toxin"/>
    <property type="match status" value="1"/>
</dbReference>
<dbReference type="Gene3D" id="3.30.2310.20">
    <property type="entry name" value="RelE-like"/>
    <property type="match status" value="1"/>
</dbReference>
<accession>A0AAJ1AJA2</accession>
<dbReference type="AlphaFoldDB" id="A0AAJ1AJA2"/>
<evidence type="ECO:0000313" key="4">
    <source>
        <dbReference type="Proteomes" id="UP001197609"/>
    </source>
</evidence>
<evidence type="ECO:0000313" key="3">
    <source>
        <dbReference type="EMBL" id="MBZ0160073.1"/>
    </source>
</evidence>
<dbReference type="InterPro" id="IPR051803">
    <property type="entry name" value="TA_system_RelE-like_toxin"/>
</dbReference>
<evidence type="ECO:0000256" key="1">
    <source>
        <dbReference type="ARBA" id="ARBA00006226"/>
    </source>
</evidence>
<proteinExistence type="inferred from homology"/>
<dbReference type="Proteomes" id="UP001197609">
    <property type="component" value="Unassembled WGS sequence"/>
</dbReference>
<comment type="similarity">
    <text evidence="1">Belongs to the RelE toxin family.</text>
</comment>
<sequence length="98" mass="11598">MSRRFSIHETAEAEINEAADFYDLEDPGLGSVFIDEVERGVESISQFPEAAQFVRRRVRKKPLVRFPYSLVYSVRPDEVRLLAVAHQKRRPFYWRGRR</sequence>
<organism evidence="3 4">
    <name type="scientific">Candidatus Methylomirabilis tolerans</name>
    <dbReference type="NCBI Taxonomy" id="3123416"/>
    <lineage>
        <taxon>Bacteria</taxon>
        <taxon>Candidatus Methylomirabilota</taxon>
        <taxon>Candidatus Methylomirabilia</taxon>
        <taxon>Candidatus Methylomirabilales</taxon>
        <taxon>Candidatus Methylomirabilaceae</taxon>
        <taxon>Candidatus Methylomirabilis</taxon>
    </lineage>
</organism>
<protein>
    <submittedName>
        <fullName evidence="3">Type II toxin-antitoxin system RelE/ParE family toxin</fullName>
    </submittedName>
</protein>
<dbReference type="PANTHER" id="PTHR33755:SF8">
    <property type="entry name" value="TOXIN PARE2"/>
    <property type="match status" value="1"/>
</dbReference>